<sequence length="51" mass="6229">MTCFENRAERCLNKTLNKHKRSKKRFAQQNLNQEQKTYSWISLLFKNTQSH</sequence>
<name>T1JPX8_TETUR</name>
<protein>
    <submittedName>
        <fullName evidence="1">Uncharacterized protein</fullName>
    </submittedName>
</protein>
<dbReference type="AlphaFoldDB" id="T1JPX8"/>
<accession>T1JPX8</accession>
<evidence type="ECO:0000313" key="1">
    <source>
        <dbReference type="EnsemblMetazoa" id="tetur01g01190.1"/>
    </source>
</evidence>
<keyword evidence="2" id="KW-1185">Reference proteome</keyword>
<dbReference type="Proteomes" id="UP000015104">
    <property type="component" value="Unassembled WGS sequence"/>
</dbReference>
<dbReference type="EMBL" id="CAEY01000434">
    <property type="status" value="NOT_ANNOTATED_CDS"/>
    <property type="molecule type" value="Genomic_DNA"/>
</dbReference>
<evidence type="ECO:0000313" key="2">
    <source>
        <dbReference type="Proteomes" id="UP000015104"/>
    </source>
</evidence>
<reference evidence="2" key="1">
    <citation type="submission" date="2011-08" db="EMBL/GenBank/DDBJ databases">
        <authorList>
            <person name="Rombauts S."/>
        </authorList>
    </citation>
    <scope>NUCLEOTIDE SEQUENCE</scope>
    <source>
        <strain evidence="2">London</strain>
    </source>
</reference>
<dbReference type="EnsemblMetazoa" id="tetur01g01190.1">
    <property type="protein sequence ID" value="tetur01g01190.1"/>
    <property type="gene ID" value="tetur01g01190"/>
</dbReference>
<reference evidence="1" key="2">
    <citation type="submission" date="2015-06" db="UniProtKB">
        <authorList>
            <consortium name="EnsemblMetazoa"/>
        </authorList>
    </citation>
    <scope>IDENTIFICATION</scope>
</reference>
<proteinExistence type="predicted"/>
<dbReference type="HOGENOM" id="CLU_3108987_0_0_1"/>
<organism evidence="1 2">
    <name type="scientific">Tetranychus urticae</name>
    <name type="common">Two-spotted spider mite</name>
    <dbReference type="NCBI Taxonomy" id="32264"/>
    <lineage>
        <taxon>Eukaryota</taxon>
        <taxon>Metazoa</taxon>
        <taxon>Ecdysozoa</taxon>
        <taxon>Arthropoda</taxon>
        <taxon>Chelicerata</taxon>
        <taxon>Arachnida</taxon>
        <taxon>Acari</taxon>
        <taxon>Acariformes</taxon>
        <taxon>Trombidiformes</taxon>
        <taxon>Prostigmata</taxon>
        <taxon>Eleutherengona</taxon>
        <taxon>Raphignathae</taxon>
        <taxon>Tetranychoidea</taxon>
        <taxon>Tetranychidae</taxon>
        <taxon>Tetranychus</taxon>
    </lineage>
</organism>